<evidence type="ECO:0000256" key="1">
    <source>
        <dbReference type="ARBA" id="ARBA00022500"/>
    </source>
</evidence>
<dbReference type="AlphaFoldDB" id="A0A2N3PQB8"/>
<feature type="compositionally biased region" description="Low complexity" evidence="5">
    <location>
        <begin position="491"/>
        <end position="513"/>
    </location>
</feature>
<dbReference type="Gene3D" id="6.10.340.10">
    <property type="match status" value="1"/>
</dbReference>
<comment type="similarity">
    <text evidence="2">Belongs to the methyl-accepting chemotaxis (MCP) protein family.</text>
</comment>
<dbReference type="Pfam" id="PF12729">
    <property type="entry name" value="4HB_MCP_1"/>
    <property type="match status" value="1"/>
</dbReference>
<keyword evidence="6" id="KW-0812">Transmembrane</keyword>
<name>A0A2N3PQB8_9PROT</name>
<evidence type="ECO:0000313" key="10">
    <source>
        <dbReference type="Proteomes" id="UP000233293"/>
    </source>
</evidence>
<keyword evidence="1" id="KW-0145">Chemotaxis</keyword>
<comment type="caution">
    <text evidence="9">The sequence shown here is derived from an EMBL/GenBank/DDBJ whole genome shotgun (WGS) entry which is preliminary data.</text>
</comment>
<dbReference type="GO" id="GO:0007165">
    <property type="term" value="P:signal transduction"/>
    <property type="evidence" value="ECO:0007669"/>
    <property type="project" value="UniProtKB-KW"/>
</dbReference>
<dbReference type="Proteomes" id="UP000233293">
    <property type="component" value="Unassembled WGS sequence"/>
</dbReference>
<dbReference type="PANTHER" id="PTHR43531">
    <property type="entry name" value="PROTEIN ICFG"/>
    <property type="match status" value="1"/>
</dbReference>
<keyword evidence="6" id="KW-0472">Membrane</keyword>
<evidence type="ECO:0000256" key="5">
    <source>
        <dbReference type="SAM" id="MobiDB-lite"/>
    </source>
</evidence>
<reference evidence="10" key="1">
    <citation type="submission" date="2017-12" db="EMBL/GenBank/DDBJ databases">
        <title>Draft genome sequence of Telmatospirillum siberiense 26-4b1T, an acidotolerant peatland alphaproteobacterium potentially involved in sulfur cycling.</title>
        <authorList>
            <person name="Hausmann B."/>
            <person name="Pjevac P."/>
            <person name="Schreck K."/>
            <person name="Herbold C.W."/>
            <person name="Daims H."/>
            <person name="Wagner M."/>
            <person name="Pester M."/>
            <person name="Loy A."/>
        </authorList>
    </citation>
    <scope>NUCLEOTIDE SEQUENCE [LARGE SCALE GENOMIC DNA]</scope>
    <source>
        <strain evidence="10">26-4b1</strain>
    </source>
</reference>
<evidence type="ECO:0000256" key="4">
    <source>
        <dbReference type="SAM" id="Coils"/>
    </source>
</evidence>
<keyword evidence="6" id="KW-1133">Transmembrane helix</keyword>
<dbReference type="InterPro" id="IPR003660">
    <property type="entry name" value="HAMP_dom"/>
</dbReference>
<feature type="compositionally biased region" description="Basic and acidic residues" evidence="5">
    <location>
        <begin position="767"/>
        <end position="776"/>
    </location>
</feature>
<dbReference type="InterPro" id="IPR051310">
    <property type="entry name" value="MCP_chemotaxis"/>
</dbReference>
<dbReference type="Pfam" id="PF00672">
    <property type="entry name" value="HAMP"/>
    <property type="match status" value="1"/>
</dbReference>
<feature type="domain" description="HAMP" evidence="8">
    <location>
        <begin position="417"/>
        <end position="467"/>
    </location>
</feature>
<gene>
    <name evidence="9" type="ORF">CWS72_21235</name>
</gene>
<feature type="region of interest" description="Disordered" evidence="5">
    <location>
        <begin position="708"/>
        <end position="776"/>
    </location>
</feature>
<dbReference type="SMART" id="SM00304">
    <property type="entry name" value="HAMP"/>
    <property type="match status" value="2"/>
</dbReference>
<dbReference type="PANTHER" id="PTHR43531:SF11">
    <property type="entry name" value="METHYL-ACCEPTING CHEMOTAXIS PROTEIN 3"/>
    <property type="match status" value="1"/>
</dbReference>
<evidence type="ECO:0000313" key="9">
    <source>
        <dbReference type="EMBL" id="PKU22578.1"/>
    </source>
</evidence>
<keyword evidence="3" id="KW-0807">Transducer</keyword>
<dbReference type="GO" id="GO:0005886">
    <property type="term" value="C:plasma membrane"/>
    <property type="evidence" value="ECO:0007669"/>
    <property type="project" value="TreeGrafter"/>
</dbReference>
<keyword evidence="10" id="KW-1185">Reference proteome</keyword>
<feature type="transmembrane region" description="Helical" evidence="6">
    <location>
        <begin position="315"/>
        <end position="339"/>
    </location>
</feature>
<accession>A0A2N3PQB8</accession>
<feature type="region of interest" description="Disordered" evidence="5">
    <location>
        <begin position="483"/>
        <end position="539"/>
    </location>
</feature>
<dbReference type="GO" id="GO:0006935">
    <property type="term" value="P:chemotaxis"/>
    <property type="evidence" value="ECO:0007669"/>
    <property type="project" value="UniProtKB-KW"/>
</dbReference>
<protein>
    <submittedName>
        <fullName evidence="9">Methyl-accepting chemotaxis protein</fullName>
    </submittedName>
</protein>
<feature type="compositionally biased region" description="Polar residues" evidence="5">
    <location>
        <begin position="515"/>
        <end position="524"/>
    </location>
</feature>
<dbReference type="GO" id="GO:0004888">
    <property type="term" value="F:transmembrane signaling receptor activity"/>
    <property type="evidence" value="ECO:0007669"/>
    <property type="project" value="TreeGrafter"/>
</dbReference>
<feature type="domain" description="Methyl-accepting transducer" evidence="7">
    <location>
        <begin position="472"/>
        <end position="687"/>
    </location>
</feature>
<evidence type="ECO:0000256" key="2">
    <source>
        <dbReference type="ARBA" id="ARBA00029447"/>
    </source>
</evidence>
<evidence type="ECO:0000259" key="7">
    <source>
        <dbReference type="PROSITE" id="PS50111"/>
    </source>
</evidence>
<proteinExistence type="inferred from homology"/>
<keyword evidence="4" id="KW-0175">Coiled coil</keyword>
<dbReference type="EMBL" id="PIUM01000030">
    <property type="protein sequence ID" value="PKU22578.1"/>
    <property type="molecule type" value="Genomic_DNA"/>
</dbReference>
<dbReference type="Pfam" id="PF00015">
    <property type="entry name" value="MCPsignal"/>
    <property type="match status" value="1"/>
</dbReference>
<evidence type="ECO:0000259" key="8">
    <source>
        <dbReference type="PROSITE" id="PS50885"/>
    </source>
</evidence>
<dbReference type="RefSeq" id="WP_101252649.1">
    <property type="nucleotide sequence ID" value="NZ_PIUM01000030.1"/>
</dbReference>
<dbReference type="SUPFAM" id="SSF58104">
    <property type="entry name" value="Methyl-accepting chemotaxis protein (MCP) signaling domain"/>
    <property type="match status" value="1"/>
</dbReference>
<evidence type="ECO:0000256" key="3">
    <source>
        <dbReference type="PROSITE-ProRule" id="PRU00284"/>
    </source>
</evidence>
<dbReference type="CDD" id="cd06225">
    <property type="entry name" value="HAMP"/>
    <property type="match status" value="1"/>
</dbReference>
<feature type="coiled-coil region" evidence="4">
    <location>
        <begin position="658"/>
        <end position="703"/>
    </location>
</feature>
<dbReference type="InterPro" id="IPR004089">
    <property type="entry name" value="MCPsignal_dom"/>
</dbReference>
<dbReference type="SMART" id="SM00283">
    <property type="entry name" value="MA"/>
    <property type="match status" value="1"/>
</dbReference>
<dbReference type="OrthoDB" id="9814362at2"/>
<evidence type="ECO:0000256" key="6">
    <source>
        <dbReference type="SAM" id="Phobius"/>
    </source>
</evidence>
<feature type="domain" description="HAMP" evidence="8">
    <location>
        <begin position="337"/>
        <end position="389"/>
    </location>
</feature>
<dbReference type="PROSITE" id="PS50111">
    <property type="entry name" value="CHEMOTAXIS_TRANSDUC_2"/>
    <property type="match status" value="1"/>
</dbReference>
<organism evidence="9 10">
    <name type="scientific">Telmatospirillum siberiense</name>
    <dbReference type="NCBI Taxonomy" id="382514"/>
    <lineage>
        <taxon>Bacteria</taxon>
        <taxon>Pseudomonadati</taxon>
        <taxon>Pseudomonadota</taxon>
        <taxon>Alphaproteobacteria</taxon>
        <taxon>Rhodospirillales</taxon>
        <taxon>Rhodospirillaceae</taxon>
        <taxon>Telmatospirillum</taxon>
    </lineage>
</organism>
<dbReference type="Gene3D" id="1.10.287.950">
    <property type="entry name" value="Methyl-accepting chemotaxis protein"/>
    <property type="match status" value="1"/>
</dbReference>
<sequence length="776" mass="82885">MRFTIKVKLIVTFGLVILLSSVAAIVAITSLAAMNERIDDLVNLSAQRVKLAGTLEAKLHALQKTEKNLILSTDDQITERYEGDLRKFRGQMRDAIDKLTAIASPETKNKLAAFTGEYEKFIASQDQVRDLARLNSENRAKALSEKEARESFYQVLGVLQPLSDKLANELSTPDRSRMALEASRMMSKLFEADKDQKAMVVADSDQEIERSVGKIDADISEIQRSRELLRRLVGDADKATLDTFAERFGKWQKITGDLQRLVQEHGRGRAFAISIGNRALVQQMQEQVADIVSVAEKEMAADKTASDESYRSTRMTLIVVLIGSLVIGIGAALGLAYGIGRGIGRAVDLANAVAIGDLSRRETVSGNDEVRDLVDALNRMTANLRATADLSSAIAEGDLSVEAKLLSDKDTLGIALERMIKTLRDAADVATAIAEGDLTVEARRVSDKDTLGIALETMLAKLQTVVADAATAADNVASGSQQLSAGSEQLSQGASEQAASTEEASASMEEMAANIKQTSDNAAQTERMARQSAADAQSSGEAVSRAVGAMQTIAEKITIVQEIARQTDLLALNAAVEAARAGEHGKGFAVVASEVRKLAERSQAAAAEIGTLSSHTVKVAAEAGDMLAKLVPDIKKTSELVEEISAACREQTIGAEQINTAIQQLDTVTQQNAGASEEMSATSEELAAQAEQLQETIAYFRTENAGRGVIRRPQAGADHGAPQKRKKAPPAPAQATRAASHTSKGGQGKANGRANGFSLDMESGGTDARDADFERF</sequence>
<dbReference type="PROSITE" id="PS50885">
    <property type="entry name" value="HAMP"/>
    <property type="match status" value="2"/>
</dbReference>
<dbReference type="InterPro" id="IPR024478">
    <property type="entry name" value="HlyB_4HB_MCP"/>
</dbReference>